<keyword evidence="3" id="KW-1185">Reference proteome</keyword>
<feature type="region of interest" description="Disordered" evidence="1">
    <location>
        <begin position="140"/>
        <end position="159"/>
    </location>
</feature>
<evidence type="ECO:0000313" key="3">
    <source>
        <dbReference type="Proteomes" id="UP001239445"/>
    </source>
</evidence>
<proteinExistence type="predicted"/>
<organism evidence="2 3">
    <name type="scientific">Echria macrotheca</name>
    <dbReference type="NCBI Taxonomy" id="438768"/>
    <lineage>
        <taxon>Eukaryota</taxon>
        <taxon>Fungi</taxon>
        <taxon>Dikarya</taxon>
        <taxon>Ascomycota</taxon>
        <taxon>Pezizomycotina</taxon>
        <taxon>Sordariomycetes</taxon>
        <taxon>Sordariomycetidae</taxon>
        <taxon>Sordariales</taxon>
        <taxon>Schizotheciaceae</taxon>
        <taxon>Echria</taxon>
    </lineage>
</organism>
<evidence type="ECO:0000313" key="2">
    <source>
        <dbReference type="EMBL" id="KAK1750164.1"/>
    </source>
</evidence>
<feature type="compositionally biased region" description="Basic and acidic residues" evidence="1">
    <location>
        <begin position="94"/>
        <end position="103"/>
    </location>
</feature>
<gene>
    <name evidence="2" type="ORF">QBC47DRAFT_418458</name>
</gene>
<accession>A0AAJ0F6H9</accession>
<sequence>MLDAQEMRRRWSDKTNAVFGRSDYHESYSYGPLNQELELDFQNCRSIVFMDGEGRRGGEDLLLMARGSGHVTLPKGVQVRVEAGSVKITGNRYGRSEADRDSGIDTGSSVVSASYGGRAPPPTRATSYAGSSASSAYRSAVGQSHAGSNSTFRPSPPRDIAAFSRAGSHVGTLANARRVPLPPSSAGVDDWEVVEELDGDWDMDNRSVAPSESVSSVGERNRRNQYSDSYY</sequence>
<feature type="region of interest" description="Disordered" evidence="1">
    <location>
        <begin position="93"/>
        <end position="130"/>
    </location>
</feature>
<feature type="compositionally biased region" description="Polar residues" evidence="1">
    <location>
        <begin position="208"/>
        <end position="231"/>
    </location>
</feature>
<feature type="region of interest" description="Disordered" evidence="1">
    <location>
        <begin position="202"/>
        <end position="231"/>
    </location>
</feature>
<protein>
    <submittedName>
        <fullName evidence="2">Uncharacterized protein</fullName>
    </submittedName>
</protein>
<evidence type="ECO:0000256" key="1">
    <source>
        <dbReference type="SAM" id="MobiDB-lite"/>
    </source>
</evidence>
<dbReference type="EMBL" id="MU839849">
    <property type="protein sequence ID" value="KAK1750164.1"/>
    <property type="molecule type" value="Genomic_DNA"/>
</dbReference>
<reference evidence="2" key="1">
    <citation type="submission" date="2023-06" db="EMBL/GenBank/DDBJ databases">
        <title>Genome-scale phylogeny and comparative genomics of the fungal order Sordariales.</title>
        <authorList>
            <consortium name="Lawrence Berkeley National Laboratory"/>
            <person name="Hensen N."/>
            <person name="Bonometti L."/>
            <person name="Westerberg I."/>
            <person name="Brannstrom I.O."/>
            <person name="Guillou S."/>
            <person name="Cros-Aarteil S."/>
            <person name="Calhoun S."/>
            <person name="Haridas S."/>
            <person name="Kuo A."/>
            <person name="Mondo S."/>
            <person name="Pangilinan J."/>
            <person name="Riley R."/>
            <person name="Labutti K."/>
            <person name="Andreopoulos B."/>
            <person name="Lipzen A."/>
            <person name="Chen C."/>
            <person name="Yanf M."/>
            <person name="Daum C."/>
            <person name="Ng V."/>
            <person name="Clum A."/>
            <person name="Steindorff A."/>
            <person name="Ohm R."/>
            <person name="Martin F."/>
            <person name="Silar P."/>
            <person name="Natvig D."/>
            <person name="Lalanne C."/>
            <person name="Gautier V."/>
            <person name="Ament-Velasquez S.L."/>
            <person name="Kruys A."/>
            <person name="Hutchinson M.I."/>
            <person name="Powell A.J."/>
            <person name="Barry K."/>
            <person name="Miller A.N."/>
            <person name="Grigoriev I.V."/>
            <person name="Debuchy R."/>
            <person name="Gladieux P."/>
            <person name="Thoren M.H."/>
            <person name="Johannesson H."/>
        </authorList>
    </citation>
    <scope>NUCLEOTIDE SEQUENCE</scope>
    <source>
        <strain evidence="2">PSN4</strain>
    </source>
</reference>
<dbReference type="AlphaFoldDB" id="A0AAJ0F6H9"/>
<name>A0AAJ0F6H9_9PEZI</name>
<feature type="compositionally biased region" description="Polar residues" evidence="1">
    <location>
        <begin position="141"/>
        <end position="153"/>
    </location>
</feature>
<comment type="caution">
    <text evidence="2">The sequence shown here is derived from an EMBL/GenBank/DDBJ whole genome shotgun (WGS) entry which is preliminary data.</text>
</comment>
<dbReference type="Proteomes" id="UP001239445">
    <property type="component" value="Unassembled WGS sequence"/>
</dbReference>